<evidence type="ECO:0000256" key="10">
    <source>
        <dbReference type="SAM" id="MobiDB-lite"/>
    </source>
</evidence>
<gene>
    <name evidence="12" type="ORF">HTY61_03740</name>
</gene>
<keyword evidence="6 9" id="KW-0812">Transmembrane</keyword>
<evidence type="ECO:0000256" key="1">
    <source>
        <dbReference type="ARBA" id="ARBA00004429"/>
    </source>
</evidence>
<protein>
    <submittedName>
        <fullName evidence="12">ABC transporter permease</fullName>
    </submittedName>
</protein>
<dbReference type="Gene3D" id="1.10.3720.10">
    <property type="entry name" value="MetI-like"/>
    <property type="match status" value="1"/>
</dbReference>
<evidence type="ECO:0000256" key="6">
    <source>
        <dbReference type="ARBA" id="ARBA00022692"/>
    </source>
</evidence>
<dbReference type="GO" id="GO:0043190">
    <property type="term" value="C:ATP-binding cassette (ABC) transporter complex"/>
    <property type="evidence" value="ECO:0007669"/>
    <property type="project" value="InterPro"/>
</dbReference>
<dbReference type="InterPro" id="IPR035906">
    <property type="entry name" value="MetI-like_sf"/>
</dbReference>
<dbReference type="CDD" id="cd06261">
    <property type="entry name" value="TM_PBP2"/>
    <property type="match status" value="1"/>
</dbReference>
<dbReference type="RefSeq" id="WP_175275540.1">
    <property type="nucleotide sequence ID" value="NZ_CP054836.1"/>
</dbReference>
<dbReference type="SUPFAM" id="SSF161098">
    <property type="entry name" value="MetI-like"/>
    <property type="match status" value="1"/>
</dbReference>
<dbReference type="InterPro" id="IPR000515">
    <property type="entry name" value="MetI-like"/>
</dbReference>
<dbReference type="GO" id="GO:0006865">
    <property type="term" value="P:amino acid transport"/>
    <property type="evidence" value="ECO:0007669"/>
    <property type="project" value="TreeGrafter"/>
</dbReference>
<evidence type="ECO:0000256" key="4">
    <source>
        <dbReference type="ARBA" id="ARBA00022475"/>
    </source>
</evidence>
<dbReference type="GO" id="GO:0022857">
    <property type="term" value="F:transmembrane transporter activity"/>
    <property type="evidence" value="ECO:0007669"/>
    <property type="project" value="InterPro"/>
</dbReference>
<keyword evidence="4" id="KW-1003">Cell membrane</keyword>
<dbReference type="AlphaFoldDB" id="A0A6N1VAT3"/>
<reference evidence="12 13" key="1">
    <citation type="submission" date="2020-06" db="EMBL/GenBank/DDBJ databases">
        <title>Oricola thermophila sp. nov. isolated from a tidal sediments.</title>
        <authorList>
            <person name="Kwon K.K."/>
            <person name="Yang S.-H."/>
            <person name="Park M.-J."/>
        </authorList>
    </citation>
    <scope>NUCLEOTIDE SEQUENCE [LARGE SCALE GENOMIC DNA]</scope>
    <source>
        <strain evidence="12 13">MEBiC13590</strain>
    </source>
</reference>
<dbReference type="PANTHER" id="PTHR30614">
    <property type="entry name" value="MEMBRANE COMPONENT OF AMINO ACID ABC TRANSPORTER"/>
    <property type="match status" value="1"/>
</dbReference>
<feature type="transmembrane region" description="Helical" evidence="9">
    <location>
        <begin position="27"/>
        <end position="48"/>
    </location>
</feature>
<comment type="subcellular location">
    <subcellularLocation>
        <location evidence="1">Cell inner membrane</location>
        <topology evidence="1">Multi-pass membrane protein</topology>
    </subcellularLocation>
    <subcellularLocation>
        <location evidence="9">Cell membrane</location>
        <topology evidence="9">Multi-pass membrane protein</topology>
    </subcellularLocation>
</comment>
<keyword evidence="13" id="KW-1185">Reference proteome</keyword>
<evidence type="ECO:0000256" key="3">
    <source>
        <dbReference type="ARBA" id="ARBA00022448"/>
    </source>
</evidence>
<feature type="region of interest" description="Disordered" evidence="10">
    <location>
        <begin position="1"/>
        <end position="21"/>
    </location>
</feature>
<dbReference type="NCBIfam" id="TIGR01726">
    <property type="entry name" value="HEQRo_perm_3TM"/>
    <property type="match status" value="1"/>
</dbReference>
<dbReference type="Proteomes" id="UP000509367">
    <property type="component" value="Chromosome"/>
</dbReference>
<name>A0A6N1VAT3_9HYPH</name>
<evidence type="ECO:0000256" key="2">
    <source>
        <dbReference type="ARBA" id="ARBA00010072"/>
    </source>
</evidence>
<dbReference type="PANTHER" id="PTHR30614:SF10">
    <property type="entry name" value="ARGININE ABC TRANSPORTER PERMEASE PROTEIN ARTM"/>
    <property type="match status" value="1"/>
</dbReference>
<feature type="transmembrane region" description="Helical" evidence="9">
    <location>
        <begin position="243"/>
        <end position="264"/>
    </location>
</feature>
<feature type="domain" description="ABC transmembrane type-1" evidence="11">
    <location>
        <begin position="67"/>
        <end position="264"/>
    </location>
</feature>
<dbReference type="EMBL" id="CP054836">
    <property type="protein sequence ID" value="QKV17643.1"/>
    <property type="molecule type" value="Genomic_DNA"/>
</dbReference>
<keyword evidence="8 9" id="KW-0472">Membrane</keyword>
<accession>A0A6N1VAT3</accession>
<sequence>MSAVLESFAPAEPAPPEPPKKWTPARITGNALMALWIAAAIGLVIYLVSAWDIEKALRYGPKYRDGLVVTLTLVGLSIAIGAIVSLPVAFGRMSGNPLVSRMAFAYVYVFRGTPLIAQLFLIYYGLGSFRPQLEAIGLWGFFRDAWYCALFAFTLNTAAYQAEILRGAIESVPRGQWEGAEALGLNRLQTFRKVILPQALIVALRPYGNEIILMIKGSAIVALVTVFDLMGETRRAFSRTYDFQMYIWAAVFYFIMVETLRNVWNWLEGRLTRHLKR</sequence>
<evidence type="ECO:0000256" key="8">
    <source>
        <dbReference type="ARBA" id="ARBA00023136"/>
    </source>
</evidence>
<feature type="transmembrane region" description="Helical" evidence="9">
    <location>
        <begin position="103"/>
        <end position="124"/>
    </location>
</feature>
<dbReference type="KEGG" id="orm:HTY61_03740"/>
<evidence type="ECO:0000256" key="5">
    <source>
        <dbReference type="ARBA" id="ARBA00022519"/>
    </source>
</evidence>
<feature type="transmembrane region" description="Helical" evidence="9">
    <location>
        <begin position="211"/>
        <end position="231"/>
    </location>
</feature>
<keyword evidence="5" id="KW-0997">Cell inner membrane</keyword>
<evidence type="ECO:0000313" key="13">
    <source>
        <dbReference type="Proteomes" id="UP000509367"/>
    </source>
</evidence>
<evidence type="ECO:0000259" key="11">
    <source>
        <dbReference type="PROSITE" id="PS50928"/>
    </source>
</evidence>
<dbReference type="InterPro" id="IPR010065">
    <property type="entry name" value="AA_ABC_transptr_permease_3TM"/>
</dbReference>
<evidence type="ECO:0000256" key="7">
    <source>
        <dbReference type="ARBA" id="ARBA00022989"/>
    </source>
</evidence>
<keyword evidence="7 9" id="KW-1133">Transmembrane helix</keyword>
<comment type="similarity">
    <text evidence="2">Belongs to the binding-protein-dependent transport system permease family. HisMQ subfamily.</text>
</comment>
<evidence type="ECO:0000313" key="12">
    <source>
        <dbReference type="EMBL" id="QKV17643.1"/>
    </source>
</evidence>
<evidence type="ECO:0000256" key="9">
    <source>
        <dbReference type="RuleBase" id="RU363032"/>
    </source>
</evidence>
<dbReference type="PROSITE" id="PS50928">
    <property type="entry name" value="ABC_TM1"/>
    <property type="match status" value="1"/>
</dbReference>
<dbReference type="Pfam" id="PF00528">
    <property type="entry name" value="BPD_transp_1"/>
    <property type="match status" value="1"/>
</dbReference>
<feature type="transmembrane region" description="Helical" evidence="9">
    <location>
        <begin position="68"/>
        <end position="91"/>
    </location>
</feature>
<keyword evidence="3 9" id="KW-0813">Transport</keyword>
<organism evidence="12 13">
    <name type="scientific">Oricola thermophila</name>
    <dbReference type="NCBI Taxonomy" id="2742145"/>
    <lineage>
        <taxon>Bacteria</taxon>
        <taxon>Pseudomonadati</taxon>
        <taxon>Pseudomonadota</taxon>
        <taxon>Alphaproteobacteria</taxon>
        <taxon>Hyphomicrobiales</taxon>
        <taxon>Ahrensiaceae</taxon>
        <taxon>Oricola</taxon>
    </lineage>
</organism>
<proteinExistence type="inferred from homology"/>
<dbReference type="InterPro" id="IPR043429">
    <property type="entry name" value="ArtM/GltK/GlnP/TcyL/YhdX-like"/>
</dbReference>